<protein>
    <submittedName>
        <fullName evidence="1">Uncharacterized protein</fullName>
    </submittedName>
</protein>
<keyword evidence="2" id="KW-1185">Reference proteome</keyword>
<comment type="caution">
    <text evidence="1">The sequence shown here is derived from an EMBL/GenBank/DDBJ whole genome shotgun (WGS) entry which is preliminary data.</text>
</comment>
<accession>A0ABQ5ADD7</accession>
<evidence type="ECO:0000313" key="2">
    <source>
        <dbReference type="Proteomes" id="UP001151760"/>
    </source>
</evidence>
<evidence type="ECO:0000313" key="1">
    <source>
        <dbReference type="EMBL" id="GJS99003.1"/>
    </source>
</evidence>
<gene>
    <name evidence="1" type="ORF">Tco_0820173</name>
</gene>
<proteinExistence type="predicted"/>
<dbReference type="EMBL" id="BQNB010012086">
    <property type="protein sequence ID" value="GJS99003.1"/>
    <property type="molecule type" value="Genomic_DNA"/>
</dbReference>
<reference evidence="1" key="2">
    <citation type="submission" date="2022-01" db="EMBL/GenBank/DDBJ databases">
        <authorList>
            <person name="Yamashiro T."/>
            <person name="Shiraishi A."/>
            <person name="Satake H."/>
            <person name="Nakayama K."/>
        </authorList>
    </citation>
    <scope>NUCLEOTIDE SEQUENCE</scope>
</reference>
<name>A0ABQ5ADD7_9ASTR</name>
<reference evidence="1" key="1">
    <citation type="journal article" date="2022" name="Int. J. Mol. Sci.">
        <title>Draft Genome of Tanacetum Coccineum: Genomic Comparison of Closely Related Tanacetum-Family Plants.</title>
        <authorList>
            <person name="Yamashiro T."/>
            <person name="Shiraishi A."/>
            <person name="Nakayama K."/>
            <person name="Satake H."/>
        </authorList>
    </citation>
    <scope>NUCLEOTIDE SEQUENCE</scope>
</reference>
<organism evidence="1 2">
    <name type="scientific">Tanacetum coccineum</name>
    <dbReference type="NCBI Taxonomy" id="301880"/>
    <lineage>
        <taxon>Eukaryota</taxon>
        <taxon>Viridiplantae</taxon>
        <taxon>Streptophyta</taxon>
        <taxon>Embryophyta</taxon>
        <taxon>Tracheophyta</taxon>
        <taxon>Spermatophyta</taxon>
        <taxon>Magnoliopsida</taxon>
        <taxon>eudicotyledons</taxon>
        <taxon>Gunneridae</taxon>
        <taxon>Pentapetalae</taxon>
        <taxon>asterids</taxon>
        <taxon>campanulids</taxon>
        <taxon>Asterales</taxon>
        <taxon>Asteraceae</taxon>
        <taxon>Asteroideae</taxon>
        <taxon>Anthemideae</taxon>
        <taxon>Anthemidinae</taxon>
        <taxon>Tanacetum</taxon>
    </lineage>
</organism>
<dbReference type="Proteomes" id="UP001151760">
    <property type="component" value="Unassembled WGS sequence"/>
</dbReference>
<sequence>MPTTRQGLNSAAIEQLITQHVADAMTAYEANQNSDNGVKIETSRSAGGVEHAVHSCSYKEFLTCKPLVDGCWKTPWYGPLVIPWDERKKDAEL</sequence>